<keyword evidence="4 5" id="KW-0472">Membrane</keyword>
<evidence type="ECO:0000256" key="5">
    <source>
        <dbReference type="SAM" id="Phobius"/>
    </source>
</evidence>
<feature type="transmembrane region" description="Helical" evidence="5">
    <location>
        <begin position="85"/>
        <end position="106"/>
    </location>
</feature>
<dbReference type="Pfam" id="PF04932">
    <property type="entry name" value="Wzy_C"/>
    <property type="match status" value="1"/>
</dbReference>
<dbReference type="AlphaFoldDB" id="A0A0A5I2Z0"/>
<dbReference type="PANTHER" id="PTHR37422:SF13">
    <property type="entry name" value="LIPOPOLYSACCHARIDE BIOSYNTHESIS PROTEIN PA4999-RELATED"/>
    <property type="match status" value="1"/>
</dbReference>
<dbReference type="GO" id="GO:0016020">
    <property type="term" value="C:membrane"/>
    <property type="evidence" value="ECO:0007669"/>
    <property type="project" value="UniProtKB-SubCell"/>
</dbReference>
<dbReference type="EMBL" id="JRWP01000004">
    <property type="protein sequence ID" value="KGY10114.1"/>
    <property type="molecule type" value="Genomic_DNA"/>
</dbReference>
<feature type="transmembrane region" description="Helical" evidence="5">
    <location>
        <begin position="21"/>
        <end position="45"/>
    </location>
</feature>
<comment type="subcellular location">
    <subcellularLocation>
        <location evidence="1">Membrane</location>
        <topology evidence="1">Multi-pass membrane protein</topology>
    </subcellularLocation>
</comment>
<evidence type="ECO:0000259" key="6">
    <source>
        <dbReference type="Pfam" id="PF04932"/>
    </source>
</evidence>
<protein>
    <recommendedName>
        <fullName evidence="6">O-antigen ligase-related domain-containing protein</fullName>
    </recommendedName>
</protein>
<dbReference type="PANTHER" id="PTHR37422">
    <property type="entry name" value="TEICHURONIC ACID BIOSYNTHESIS PROTEIN TUAE"/>
    <property type="match status" value="1"/>
</dbReference>
<feature type="domain" description="O-antigen ligase-related" evidence="6">
    <location>
        <begin position="246"/>
        <end position="400"/>
    </location>
</feature>
<gene>
    <name evidence="7" type="ORF">NM06_04130</name>
</gene>
<feature type="transmembrane region" description="Helical" evidence="5">
    <location>
        <begin position="430"/>
        <end position="448"/>
    </location>
</feature>
<feature type="transmembrane region" description="Helical" evidence="5">
    <location>
        <begin position="113"/>
        <end position="134"/>
    </location>
</feature>
<dbReference type="InterPro" id="IPR007016">
    <property type="entry name" value="O-antigen_ligase-rel_domated"/>
</dbReference>
<evidence type="ECO:0000313" key="7">
    <source>
        <dbReference type="EMBL" id="KGY10114.1"/>
    </source>
</evidence>
<evidence type="ECO:0000256" key="4">
    <source>
        <dbReference type="ARBA" id="ARBA00023136"/>
    </source>
</evidence>
<accession>A0A0A5I2Z0</accession>
<dbReference type="Proteomes" id="UP000030451">
    <property type="component" value="Unassembled WGS sequence"/>
</dbReference>
<evidence type="ECO:0000256" key="1">
    <source>
        <dbReference type="ARBA" id="ARBA00004141"/>
    </source>
</evidence>
<feature type="transmembrane region" description="Helical" evidence="5">
    <location>
        <begin position="212"/>
        <end position="232"/>
    </location>
</feature>
<keyword evidence="3 5" id="KW-1133">Transmembrane helix</keyword>
<feature type="transmembrane region" description="Helical" evidence="5">
    <location>
        <begin position="387"/>
        <end position="409"/>
    </location>
</feature>
<feature type="transmembrane region" description="Helical" evidence="5">
    <location>
        <begin position="239"/>
        <end position="256"/>
    </location>
</feature>
<proteinExistence type="predicted"/>
<feature type="transmembrane region" description="Helical" evidence="5">
    <location>
        <begin position="285"/>
        <end position="304"/>
    </location>
</feature>
<feature type="transmembrane region" description="Helical" evidence="5">
    <location>
        <begin position="52"/>
        <end position="73"/>
    </location>
</feature>
<reference evidence="7 8" key="1">
    <citation type="submission" date="2014-10" db="EMBL/GenBank/DDBJ databases">
        <title>Genome sequencing of Vibrio sinaloensis T08.</title>
        <authorList>
            <person name="Chan K.-G."/>
            <person name="Mohamad N.I."/>
        </authorList>
    </citation>
    <scope>NUCLEOTIDE SEQUENCE [LARGE SCALE GENOMIC DNA]</scope>
    <source>
        <strain evidence="7 8">T08</strain>
    </source>
</reference>
<comment type="caution">
    <text evidence="7">The sequence shown here is derived from an EMBL/GenBank/DDBJ whole genome shotgun (WGS) entry which is preliminary data.</text>
</comment>
<evidence type="ECO:0000313" key="8">
    <source>
        <dbReference type="Proteomes" id="UP000030451"/>
    </source>
</evidence>
<sequence>MINSGYNHKLILALSPILVTYIVYFSVTVNILALIIPFLFVFCFLFIRYPRLLAYIFILSSVQFVGLVNPETFIRIPGVLKFNDLLFLFLIISYVLNVFQNGIYYPRSKCEKIFSIFVLVFVLLTCLQFFLTTIKFSVPLISTIKVGRAYLYLLTYFYFLQFFRTRESVVILLAFLSGIVIVQFLFLILQISGFELTGNTLITTLEGGVTRVYIPAYFYALLTMLVSLALFISDSLPKYHSIFLVLLVTSAISILLSYTRTYWIASLLGVLMIYIYSNRDSQRKLIHYVVFTSIILTPIILYQGGDFIIYRIGSIFSEVGSDEGNFVYRFSENPQRLEAFFDNPIFGPGFVHSSYAAQLFNFVIDESGLSEAQIERALLLQTNDSGLITLLVSFGLVGCLWVLIKLLVLHRIYRSVLDDNLYRPAKAVQLGVLAFIFSVWLTCITTYGFTYPDGIVALVLSLFIMSHFCEEERRKF</sequence>
<feature type="transmembrane region" description="Helical" evidence="5">
    <location>
        <begin position="171"/>
        <end position="192"/>
    </location>
</feature>
<feature type="transmembrane region" description="Helical" evidence="5">
    <location>
        <begin position="262"/>
        <end position="278"/>
    </location>
</feature>
<keyword evidence="2 5" id="KW-0812">Transmembrane</keyword>
<dbReference type="InterPro" id="IPR051533">
    <property type="entry name" value="WaaL-like"/>
</dbReference>
<name>A0A0A5I2Z0_PHOS4</name>
<evidence type="ECO:0000256" key="3">
    <source>
        <dbReference type="ARBA" id="ARBA00022989"/>
    </source>
</evidence>
<feature type="transmembrane region" description="Helical" evidence="5">
    <location>
        <begin position="140"/>
        <end position="159"/>
    </location>
</feature>
<evidence type="ECO:0000256" key="2">
    <source>
        <dbReference type="ARBA" id="ARBA00022692"/>
    </source>
</evidence>
<organism evidence="7 8">
    <name type="scientific">Photobacterium sp. (strain ATCC 43367)</name>
    <dbReference type="NCBI Taxonomy" id="379097"/>
    <lineage>
        <taxon>Bacteria</taxon>
        <taxon>Pseudomonadati</taxon>
        <taxon>Pseudomonadota</taxon>
        <taxon>Gammaproteobacteria</taxon>
        <taxon>Vibrionales</taxon>
        <taxon>Vibrionaceae</taxon>
        <taxon>Vibrio</taxon>
        <taxon>Vibrio oreintalis group</taxon>
    </lineage>
</organism>